<dbReference type="EMBL" id="FOZL01000001">
    <property type="protein sequence ID" value="SFS10068.1"/>
    <property type="molecule type" value="Genomic_DNA"/>
</dbReference>
<organism evidence="1 2">
    <name type="scientific">Granulicella pectinivorans</name>
    <dbReference type="NCBI Taxonomy" id="474950"/>
    <lineage>
        <taxon>Bacteria</taxon>
        <taxon>Pseudomonadati</taxon>
        <taxon>Acidobacteriota</taxon>
        <taxon>Terriglobia</taxon>
        <taxon>Terriglobales</taxon>
        <taxon>Acidobacteriaceae</taxon>
        <taxon>Granulicella</taxon>
    </lineage>
</organism>
<proteinExistence type="predicted"/>
<evidence type="ECO:0000313" key="2">
    <source>
        <dbReference type="Proteomes" id="UP000199024"/>
    </source>
</evidence>
<dbReference type="InterPro" id="IPR017801">
    <property type="entry name" value="DUF3738"/>
</dbReference>
<dbReference type="OrthoDB" id="113250at2"/>
<dbReference type="Pfam" id="PF12543">
    <property type="entry name" value="DUF3738"/>
    <property type="match status" value="1"/>
</dbReference>
<evidence type="ECO:0000313" key="1">
    <source>
        <dbReference type="EMBL" id="SFS10068.1"/>
    </source>
</evidence>
<keyword evidence="2" id="KW-1185">Reference proteome</keyword>
<dbReference type="NCBIfam" id="TIGR03435">
    <property type="entry name" value="Soli_TIGR03435"/>
    <property type="match status" value="1"/>
</dbReference>
<accession>A0A1I6M349</accession>
<dbReference type="Proteomes" id="UP000199024">
    <property type="component" value="Unassembled WGS sequence"/>
</dbReference>
<dbReference type="RefSeq" id="WP_089838460.1">
    <property type="nucleotide sequence ID" value="NZ_FOZL01000001.1"/>
</dbReference>
<dbReference type="AlphaFoldDB" id="A0A1I6M349"/>
<gene>
    <name evidence="1" type="ORF">SAMN05421771_1740</name>
</gene>
<dbReference type="STRING" id="474950.SAMN05421771_1740"/>
<sequence length="258" mass="28059">MRRFVFAGLMMVCGVARGQNAPSVFDVATVKLVDPGPRASRILKMDGTKHFVAQNFTVKLLIAAAYDLNAKEISGGPAWMESEHYNIEARTPGETRPGRPEQMAMLRGLLVDRFGLKFHREPKVMSMYLLTVAPGGPKLKTSASAPDAQPQTISTVYPQKIVMPARNASMGDFVAVMQRAILDRPVVDKTGLTGRYDFDLEWAPDETQFGGEIPAAKEDAPSPPLFVAVREQMGLKLEATKGPVDAFVVDGVARPSAD</sequence>
<name>A0A1I6M349_9BACT</name>
<reference evidence="1 2" key="1">
    <citation type="submission" date="2016-10" db="EMBL/GenBank/DDBJ databases">
        <authorList>
            <person name="de Groot N.N."/>
        </authorList>
    </citation>
    <scope>NUCLEOTIDE SEQUENCE [LARGE SCALE GENOMIC DNA]</scope>
    <source>
        <strain evidence="1 2">DSM 21001</strain>
    </source>
</reference>
<protein>
    <submittedName>
        <fullName evidence="1">Soil-associated protein, TIGR03435 family</fullName>
    </submittedName>
</protein>